<dbReference type="AlphaFoldDB" id="A0A7G9GSE6"/>
<dbReference type="SUPFAM" id="SSF55729">
    <property type="entry name" value="Acyl-CoA N-acyltransferases (Nat)"/>
    <property type="match status" value="1"/>
</dbReference>
<organism evidence="2 3">
    <name type="scientific">[Eubacterium] hominis</name>
    <dbReference type="NCBI Taxonomy" id="2764325"/>
    <lineage>
        <taxon>Bacteria</taxon>
        <taxon>Bacillati</taxon>
        <taxon>Bacillota</taxon>
        <taxon>Erysipelotrichia</taxon>
        <taxon>Erysipelotrichales</taxon>
        <taxon>Erysipelotrichaceae</taxon>
        <taxon>Amedibacillus</taxon>
    </lineage>
</organism>
<dbReference type="PANTHER" id="PTHR43305">
    <property type="entry name" value="FAMILY N-ACETYLTRANSFERASE, PUTATIVE (AFU_ORTHOLOGUE AFUA_2G01380)-RELATED"/>
    <property type="match status" value="1"/>
</dbReference>
<dbReference type="Proteomes" id="UP000515856">
    <property type="component" value="Chromosome"/>
</dbReference>
<keyword evidence="3" id="KW-1185">Reference proteome</keyword>
<gene>
    <name evidence="2" type="ORF">H9Q80_07240</name>
</gene>
<dbReference type="KEGG" id="ehn:H9Q80_07240"/>
<dbReference type="PANTHER" id="PTHR43305:SF1">
    <property type="entry name" value="FAMILY N-ACETYLTRANSFERASE, PUTATIVE (AFU_ORTHOLOGUE AFUA_2G01380)-RELATED"/>
    <property type="match status" value="1"/>
</dbReference>
<evidence type="ECO:0000259" key="1">
    <source>
        <dbReference type="PROSITE" id="PS51186"/>
    </source>
</evidence>
<name>A0A7G9GSE6_9FIRM</name>
<sequence>MTEIQLAYQDDGILELLEDYTNMLIQQDETAAQYLLQQNYDYEREHLEEIYGLPLGRFLVVKVDNEIVGCVGLKHMEGGHCELKRLYVKEAYRGQHLSDRLMEAILKEAKSIGYHTMYLDTLPYLKEAIHLYRKYGFFECEPYNDSPMASSIYMRLDLID</sequence>
<evidence type="ECO:0000313" key="2">
    <source>
        <dbReference type="EMBL" id="QNM13728.1"/>
    </source>
</evidence>
<protein>
    <submittedName>
        <fullName evidence="2">GNAT family N-acetyltransferase</fullName>
    </submittedName>
</protein>
<dbReference type="InterPro" id="IPR000182">
    <property type="entry name" value="GNAT_dom"/>
</dbReference>
<dbReference type="InterPro" id="IPR016181">
    <property type="entry name" value="Acyl_CoA_acyltransferase"/>
</dbReference>
<accession>A0A7G9GSE6</accession>
<proteinExistence type="predicted"/>
<keyword evidence="2" id="KW-0808">Transferase</keyword>
<dbReference type="PROSITE" id="PS51186">
    <property type="entry name" value="GNAT"/>
    <property type="match status" value="1"/>
</dbReference>
<dbReference type="GO" id="GO:0016747">
    <property type="term" value="F:acyltransferase activity, transferring groups other than amino-acyl groups"/>
    <property type="evidence" value="ECO:0007669"/>
    <property type="project" value="InterPro"/>
</dbReference>
<dbReference type="EMBL" id="CP060636">
    <property type="protein sequence ID" value="QNM13728.1"/>
    <property type="molecule type" value="Genomic_DNA"/>
</dbReference>
<dbReference type="Gene3D" id="3.40.630.30">
    <property type="match status" value="1"/>
</dbReference>
<dbReference type="InterPro" id="IPR052777">
    <property type="entry name" value="Acetyltransferase_Enz"/>
</dbReference>
<dbReference type="Pfam" id="PF00583">
    <property type="entry name" value="Acetyltransf_1"/>
    <property type="match status" value="1"/>
</dbReference>
<reference evidence="2 3" key="1">
    <citation type="submission" date="2020-08" db="EMBL/GenBank/DDBJ databases">
        <authorList>
            <person name="Liu C."/>
            <person name="Sun Q."/>
        </authorList>
    </citation>
    <scope>NUCLEOTIDE SEQUENCE [LARGE SCALE GENOMIC DNA]</scope>
    <source>
        <strain evidence="2 3">NSJ-61</strain>
    </source>
</reference>
<feature type="domain" description="N-acetyltransferase" evidence="1">
    <location>
        <begin position="11"/>
        <end position="159"/>
    </location>
</feature>
<evidence type="ECO:0000313" key="3">
    <source>
        <dbReference type="Proteomes" id="UP000515856"/>
    </source>
</evidence>
<dbReference type="RefSeq" id="WP_117451193.1">
    <property type="nucleotide sequence ID" value="NZ_CP060636.1"/>
</dbReference>
<dbReference type="CDD" id="cd04301">
    <property type="entry name" value="NAT_SF"/>
    <property type="match status" value="1"/>
</dbReference>